<feature type="region of interest" description="Disordered" evidence="1">
    <location>
        <begin position="71"/>
        <end position="124"/>
    </location>
</feature>
<evidence type="ECO:0000256" key="1">
    <source>
        <dbReference type="SAM" id="MobiDB-lite"/>
    </source>
</evidence>
<keyword evidence="3" id="KW-1185">Reference proteome</keyword>
<dbReference type="KEGG" id="kphy:AOZ06_40730"/>
<proteinExistence type="predicted"/>
<evidence type="ECO:0000313" key="2">
    <source>
        <dbReference type="EMBL" id="ALG12349.1"/>
    </source>
</evidence>
<protein>
    <submittedName>
        <fullName evidence="2">Uncharacterized protein</fullName>
    </submittedName>
</protein>
<dbReference type="AlphaFoldDB" id="A0A0N9I7X0"/>
<feature type="compositionally biased region" description="Polar residues" evidence="1">
    <location>
        <begin position="82"/>
        <end position="92"/>
    </location>
</feature>
<dbReference type="Proteomes" id="UP000063699">
    <property type="component" value="Chromosome"/>
</dbReference>
<gene>
    <name evidence="2" type="ORF">AOZ06_40730</name>
</gene>
<sequence length="124" mass="14908">MLRLFTVIDAVMLRLATQLSDVDERDWPDLTGGHVPQWRDWLRDQFRMIFRRQMTEQARLRMASWTSARRSVRMRNRRKPLSQANVRSTGQRTFPRPEPCSAPRRAMTGMMPRSRTKRRYLSWS</sequence>
<name>A0A0N9I7X0_9PSEU</name>
<feature type="compositionally biased region" description="Basic residues" evidence="1">
    <location>
        <begin position="71"/>
        <end position="80"/>
    </location>
</feature>
<accession>A0A0N9I7X0</accession>
<evidence type="ECO:0000313" key="3">
    <source>
        <dbReference type="Proteomes" id="UP000063699"/>
    </source>
</evidence>
<feature type="compositionally biased region" description="Basic residues" evidence="1">
    <location>
        <begin position="114"/>
        <end position="124"/>
    </location>
</feature>
<reference evidence="2 3" key="1">
    <citation type="submission" date="2015-07" db="EMBL/GenBank/DDBJ databases">
        <title>Genome sequencing of Kibdelosporangium phytohabitans.</title>
        <authorList>
            <person name="Qin S."/>
            <person name="Xing K."/>
        </authorList>
    </citation>
    <scope>NUCLEOTIDE SEQUENCE [LARGE SCALE GENOMIC DNA]</scope>
    <source>
        <strain evidence="2 3">KLBMP1111</strain>
    </source>
</reference>
<organism evidence="2 3">
    <name type="scientific">Kibdelosporangium phytohabitans</name>
    <dbReference type="NCBI Taxonomy" id="860235"/>
    <lineage>
        <taxon>Bacteria</taxon>
        <taxon>Bacillati</taxon>
        <taxon>Actinomycetota</taxon>
        <taxon>Actinomycetes</taxon>
        <taxon>Pseudonocardiales</taxon>
        <taxon>Pseudonocardiaceae</taxon>
        <taxon>Kibdelosporangium</taxon>
    </lineage>
</organism>
<dbReference type="EMBL" id="CP012752">
    <property type="protein sequence ID" value="ALG12349.1"/>
    <property type="molecule type" value="Genomic_DNA"/>
</dbReference>